<dbReference type="Proteomes" id="UP001162164">
    <property type="component" value="Unassembled WGS sequence"/>
</dbReference>
<protein>
    <recommendedName>
        <fullName evidence="12">SET and MYND domain-containing protein 4</fullName>
    </recommendedName>
</protein>
<keyword evidence="6" id="KW-0862">Zinc</keyword>
<evidence type="ECO:0000259" key="8">
    <source>
        <dbReference type="PROSITE" id="PS50280"/>
    </source>
</evidence>
<evidence type="ECO:0000256" key="7">
    <source>
        <dbReference type="PROSITE-ProRule" id="PRU00134"/>
    </source>
</evidence>
<dbReference type="InterPro" id="IPR001214">
    <property type="entry name" value="SET_dom"/>
</dbReference>
<organism evidence="10 11">
    <name type="scientific">Molorchus minor</name>
    <dbReference type="NCBI Taxonomy" id="1323400"/>
    <lineage>
        <taxon>Eukaryota</taxon>
        <taxon>Metazoa</taxon>
        <taxon>Ecdysozoa</taxon>
        <taxon>Arthropoda</taxon>
        <taxon>Hexapoda</taxon>
        <taxon>Insecta</taxon>
        <taxon>Pterygota</taxon>
        <taxon>Neoptera</taxon>
        <taxon>Endopterygota</taxon>
        <taxon>Coleoptera</taxon>
        <taxon>Polyphaga</taxon>
        <taxon>Cucujiformia</taxon>
        <taxon>Chrysomeloidea</taxon>
        <taxon>Cerambycidae</taxon>
        <taxon>Lamiinae</taxon>
        <taxon>Monochamini</taxon>
        <taxon>Molorchus</taxon>
    </lineage>
</organism>
<sequence length="537" mass="62481">MDKFISNLMTSSKGTFESEMFSLVKDAQLASHEEHFKMLKGTCDRVDFIYSLLKKSAEFKKIFSQNAEKKSNEKSMKLRTEGNNMYIREKNMLKALELYTESIAFAESGSWYLALSYANRSSVLFEKRYYKECIKDIERAFQNDYPGHLKEKLLNRKGKAESLKEYQKQFQYYMPAPTIQNKNPLISAASDSVEIRKNEKYGRHVVSTKDIQVGEVISVENSFAHIILPKSRFINCHECLEICYNMIPCERCTLALYCTETCRDQAYTNYHKYECELVPLLHTHSQLSIRMALIGLKQCGKMGDTYEDETFCSDRFKEILELSSTSNERDFINTCIYLSTVCVAYHSLMRSPSFQKDFDINSIDGLLKDYLYRAHIILRKKVATAMYVFTGIFNHSCVPNCEFFHHGSNLVIRAIANIKKGEQCTICYGISFSTTNILYRQRTLKNVYMFDCDCKACINKWPVFDNLPLGKPLPTWFEAKMMQNTFENTKNWDEILPDVLHLYNAYEKYEPCQNLLLLQNLISEMLTDKGCNKDLDF</sequence>
<evidence type="ECO:0000256" key="6">
    <source>
        <dbReference type="ARBA" id="ARBA00022833"/>
    </source>
</evidence>
<comment type="caution">
    <text evidence="10">The sequence shown here is derived from an EMBL/GenBank/DDBJ whole genome shotgun (WGS) entry which is preliminary data.</text>
</comment>
<evidence type="ECO:0000256" key="5">
    <source>
        <dbReference type="ARBA" id="ARBA00022771"/>
    </source>
</evidence>
<dbReference type="PROSITE" id="PS50280">
    <property type="entry name" value="SET"/>
    <property type="match status" value="1"/>
</dbReference>
<keyword evidence="2" id="KW-0808">Transferase</keyword>
<dbReference type="Gene3D" id="6.10.140.2220">
    <property type="match status" value="1"/>
</dbReference>
<dbReference type="InterPro" id="IPR011990">
    <property type="entry name" value="TPR-like_helical_dom_sf"/>
</dbReference>
<feature type="domain" description="SET" evidence="8">
    <location>
        <begin position="191"/>
        <end position="429"/>
    </location>
</feature>
<feature type="domain" description="MYND-type" evidence="9">
    <location>
        <begin position="236"/>
        <end position="275"/>
    </location>
</feature>
<evidence type="ECO:0000256" key="3">
    <source>
        <dbReference type="ARBA" id="ARBA00022691"/>
    </source>
</evidence>
<dbReference type="PROSITE" id="PS50865">
    <property type="entry name" value="ZF_MYND_2"/>
    <property type="match status" value="1"/>
</dbReference>
<keyword evidence="4" id="KW-0479">Metal-binding</keyword>
<keyword evidence="11" id="KW-1185">Reference proteome</keyword>
<gene>
    <name evidence="10" type="ORF">NQ317_008422</name>
</gene>
<reference evidence="10" key="1">
    <citation type="journal article" date="2023" name="Insect Mol. Biol.">
        <title>Genome sequencing provides insights into the evolution of gene families encoding plant cell wall-degrading enzymes in longhorned beetles.</title>
        <authorList>
            <person name="Shin N.R."/>
            <person name="Okamura Y."/>
            <person name="Kirsch R."/>
            <person name="Pauchet Y."/>
        </authorList>
    </citation>
    <scope>NUCLEOTIDE SEQUENCE</scope>
    <source>
        <strain evidence="10">MMC_N1</strain>
    </source>
</reference>
<evidence type="ECO:0000313" key="11">
    <source>
        <dbReference type="Proteomes" id="UP001162164"/>
    </source>
</evidence>
<dbReference type="InterPro" id="IPR046341">
    <property type="entry name" value="SET_dom_sf"/>
</dbReference>
<dbReference type="SMART" id="SM00317">
    <property type="entry name" value="SET"/>
    <property type="match status" value="1"/>
</dbReference>
<dbReference type="Gene3D" id="2.170.270.10">
    <property type="entry name" value="SET domain"/>
    <property type="match status" value="1"/>
</dbReference>
<dbReference type="InterPro" id="IPR052097">
    <property type="entry name" value="SET-MYND_domain_protein"/>
</dbReference>
<evidence type="ECO:0000256" key="2">
    <source>
        <dbReference type="ARBA" id="ARBA00022679"/>
    </source>
</evidence>
<dbReference type="PANTHER" id="PTHR46165:SF6">
    <property type="entry name" value="SET AND MYND DOMAIN-CONTAINING PROTEIN 4-LIKE PROTEIN"/>
    <property type="match status" value="1"/>
</dbReference>
<dbReference type="EMBL" id="JAPWTJ010000590">
    <property type="protein sequence ID" value="KAJ8977080.1"/>
    <property type="molecule type" value="Genomic_DNA"/>
</dbReference>
<evidence type="ECO:0000256" key="1">
    <source>
        <dbReference type="ARBA" id="ARBA00022603"/>
    </source>
</evidence>
<dbReference type="SUPFAM" id="SSF82199">
    <property type="entry name" value="SET domain"/>
    <property type="match status" value="1"/>
</dbReference>
<dbReference type="PANTHER" id="PTHR46165">
    <property type="entry name" value="SET AND MYND DOMAIN-CONTAINING PROTEIN 4"/>
    <property type="match status" value="1"/>
</dbReference>
<proteinExistence type="predicted"/>
<dbReference type="PROSITE" id="PS01360">
    <property type="entry name" value="ZF_MYND_1"/>
    <property type="match status" value="1"/>
</dbReference>
<evidence type="ECO:0000259" key="9">
    <source>
        <dbReference type="PROSITE" id="PS50865"/>
    </source>
</evidence>
<evidence type="ECO:0008006" key="12">
    <source>
        <dbReference type="Google" id="ProtNLM"/>
    </source>
</evidence>
<accession>A0ABQ9JFT5</accession>
<dbReference type="Gene3D" id="1.25.40.10">
    <property type="entry name" value="Tetratricopeptide repeat domain"/>
    <property type="match status" value="1"/>
</dbReference>
<dbReference type="SUPFAM" id="SSF144232">
    <property type="entry name" value="HIT/MYND zinc finger-like"/>
    <property type="match status" value="1"/>
</dbReference>
<keyword evidence="5 7" id="KW-0863">Zinc-finger</keyword>
<evidence type="ECO:0000256" key="4">
    <source>
        <dbReference type="ARBA" id="ARBA00022723"/>
    </source>
</evidence>
<dbReference type="SUPFAM" id="SSF48452">
    <property type="entry name" value="TPR-like"/>
    <property type="match status" value="1"/>
</dbReference>
<keyword evidence="1" id="KW-0489">Methyltransferase</keyword>
<dbReference type="Gene3D" id="1.10.220.160">
    <property type="match status" value="1"/>
</dbReference>
<keyword evidence="3" id="KW-0949">S-adenosyl-L-methionine</keyword>
<evidence type="ECO:0000313" key="10">
    <source>
        <dbReference type="EMBL" id="KAJ8977080.1"/>
    </source>
</evidence>
<name>A0ABQ9JFT5_9CUCU</name>
<dbReference type="Pfam" id="PF00856">
    <property type="entry name" value="SET"/>
    <property type="match status" value="1"/>
</dbReference>
<dbReference type="InterPro" id="IPR002893">
    <property type="entry name" value="Znf_MYND"/>
</dbReference>